<evidence type="ECO:0000313" key="3">
    <source>
        <dbReference type="Proteomes" id="UP001321786"/>
    </source>
</evidence>
<dbReference type="AlphaFoldDB" id="A0AAU9E0X0"/>
<keyword evidence="2" id="KW-0808">Transferase</keyword>
<dbReference type="KEGG" id="hprf:HLPR_05320"/>
<dbReference type="Proteomes" id="UP001321786">
    <property type="component" value="Chromosome"/>
</dbReference>
<dbReference type="PANTHER" id="PTHR13369:SF3">
    <property type="entry name" value="METHYLTRANSFERASE DOMAIN-CONTAINING PROTEIN"/>
    <property type="match status" value="1"/>
</dbReference>
<dbReference type="Pfam" id="PF13679">
    <property type="entry name" value="Methyltransf_32"/>
    <property type="match status" value="1"/>
</dbReference>
<dbReference type="GO" id="GO:0005737">
    <property type="term" value="C:cytoplasm"/>
    <property type="evidence" value="ECO:0007669"/>
    <property type="project" value="TreeGrafter"/>
</dbReference>
<reference evidence="2 3" key="1">
    <citation type="submission" date="2023-08" db="EMBL/GenBank/DDBJ databases">
        <title>Helicovermis profunda gen. nov., sp. nov., a novel mesophilic, fermentative bacterium within the Bacillota from a deep-sea hydrothermal vent chimney.</title>
        <authorList>
            <person name="Miyazaki U."/>
            <person name="Mizutani D."/>
            <person name="Hashimoto Y."/>
            <person name="Tame A."/>
            <person name="Sawayama S."/>
            <person name="Miyazaki J."/>
            <person name="Takai K."/>
            <person name="Nakagawa S."/>
        </authorList>
    </citation>
    <scope>NUCLEOTIDE SEQUENCE [LARGE SCALE GENOMIC DNA]</scope>
    <source>
        <strain evidence="2 3">S502</strain>
    </source>
</reference>
<organism evidence="2 3">
    <name type="scientific">Helicovermis profundi</name>
    <dbReference type="NCBI Taxonomy" id="3065157"/>
    <lineage>
        <taxon>Bacteria</taxon>
        <taxon>Bacillati</taxon>
        <taxon>Bacillota</taxon>
        <taxon>Clostridia</taxon>
        <taxon>Helicovermis</taxon>
    </lineage>
</organism>
<dbReference type="PANTHER" id="PTHR13369">
    <property type="match status" value="1"/>
</dbReference>
<dbReference type="Gene3D" id="3.40.50.150">
    <property type="entry name" value="Vaccinia Virus protein VP39"/>
    <property type="match status" value="1"/>
</dbReference>
<evidence type="ECO:0000259" key="1">
    <source>
        <dbReference type="Pfam" id="PF13679"/>
    </source>
</evidence>
<accession>A0AAU9E0X0</accession>
<dbReference type="SUPFAM" id="SSF53335">
    <property type="entry name" value="S-adenosyl-L-methionine-dependent methyltransferases"/>
    <property type="match status" value="1"/>
</dbReference>
<evidence type="ECO:0000313" key="2">
    <source>
        <dbReference type="EMBL" id="BEP28201.1"/>
    </source>
</evidence>
<dbReference type="GO" id="GO:0008168">
    <property type="term" value="F:methyltransferase activity"/>
    <property type="evidence" value="ECO:0007669"/>
    <property type="project" value="UniProtKB-KW"/>
</dbReference>
<dbReference type="RefSeq" id="WP_338536533.1">
    <property type="nucleotide sequence ID" value="NZ_AP028654.1"/>
</dbReference>
<name>A0AAU9E0X0_9FIRM</name>
<sequence length="389" mass="45097">MEKVYSIIKEIIDNDKIIYAVFTNVKKGVEKEFSTVKIKPMLIKNNKVIQVEYHYTDKVKHDNLEKEHAIEELDRLLKTYFKQAIIYTISADYQILISKKGVAKIIKKAPSRNSFDLSHNRKKNYIIEENIPCPFLFTLGVMDETGKVFKKSYDKFRQINRYLEFISDSLPYLKQNKTLQIVDFGSGKAYLTFAMYYYFVVIKKLNVNIIGLDLKTDVIELCKNLAVKLKYDGLNFVQGDIKNYEGLEKVDMVVSLHACDTATDAALAKSIEWDADVIFAVPCCQHELFKKIHNDVMAPLENHGLIKERISSLITDSVRVNALEVMGYNTQVLEFIDMEHTPKNILIRAYKTGNNNKKAIKEYKEFTEFWGIRPYLEEAIGEKFTNKLK</sequence>
<dbReference type="InterPro" id="IPR025714">
    <property type="entry name" value="Methyltranfer_dom"/>
</dbReference>
<keyword evidence="3" id="KW-1185">Reference proteome</keyword>
<gene>
    <name evidence="2" type="ORF">HLPR_05320</name>
</gene>
<dbReference type="GO" id="GO:0032259">
    <property type="term" value="P:methylation"/>
    <property type="evidence" value="ECO:0007669"/>
    <property type="project" value="UniProtKB-KW"/>
</dbReference>
<proteinExistence type="predicted"/>
<dbReference type="EMBL" id="AP028654">
    <property type="protein sequence ID" value="BEP28201.1"/>
    <property type="molecule type" value="Genomic_DNA"/>
</dbReference>
<keyword evidence="2" id="KW-0489">Methyltransferase</keyword>
<feature type="domain" description="Methyltransferase" evidence="1">
    <location>
        <begin position="154"/>
        <end position="289"/>
    </location>
</feature>
<dbReference type="CDD" id="cd02440">
    <property type="entry name" value="AdoMet_MTases"/>
    <property type="match status" value="1"/>
</dbReference>
<protein>
    <submittedName>
        <fullName evidence="2">SAM-dependent methyltransferase</fullName>
    </submittedName>
</protein>
<dbReference type="InterPro" id="IPR029063">
    <property type="entry name" value="SAM-dependent_MTases_sf"/>
</dbReference>